<protein>
    <submittedName>
        <fullName evidence="2">Uncharacterized protein</fullName>
    </submittedName>
</protein>
<reference evidence="2" key="1">
    <citation type="submission" date="2019-04" db="EMBL/GenBank/DDBJ databases">
        <authorList>
            <person name="Melise S."/>
            <person name="Noan J."/>
            <person name="Okalmin O."/>
        </authorList>
    </citation>
    <scope>NUCLEOTIDE SEQUENCE</scope>
    <source>
        <strain evidence="2">FN9</strain>
    </source>
</reference>
<gene>
    <name evidence="2" type="ORF">FUG_LOCUS428805</name>
</gene>
<feature type="region of interest" description="Disordered" evidence="1">
    <location>
        <begin position="22"/>
        <end position="48"/>
    </location>
</feature>
<organism evidence="2">
    <name type="scientific">Gibberella zeae</name>
    <name type="common">Wheat head blight fungus</name>
    <name type="synonym">Fusarium graminearum</name>
    <dbReference type="NCBI Taxonomy" id="5518"/>
    <lineage>
        <taxon>Eukaryota</taxon>
        <taxon>Fungi</taxon>
        <taxon>Dikarya</taxon>
        <taxon>Ascomycota</taxon>
        <taxon>Pezizomycotina</taxon>
        <taxon>Sordariomycetes</taxon>
        <taxon>Hypocreomycetidae</taxon>
        <taxon>Hypocreales</taxon>
        <taxon>Nectriaceae</taxon>
        <taxon>Fusarium</taxon>
    </lineage>
</organism>
<sequence length="91" mass="10102">MPCPVIAIHDYLLGVLHIPSQAKPRGATNRSSRQQVQREIKKNRVQPPNPFMSATLIVVDLRNDNAIESCGPNQTKINLHLNPGFVAPRPD</sequence>
<accession>A0A4E9EEC4</accession>
<evidence type="ECO:0000256" key="1">
    <source>
        <dbReference type="SAM" id="MobiDB-lite"/>
    </source>
</evidence>
<proteinExistence type="predicted"/>
<dbReference type="EMBL" id="CAAKMV010000151">
    <property type="protein sequence ID" value="VIO61149.1"/>
    <property type="molecule type" value="Genomic_DNA"/>
</dbReference>
<dbReference type="AlphaFoldDB" id="A0A4E9EEC4"/>
<evidence type="ECO:0000313" key="2">
    <source>
        <dbReference type="EMBL" id="VIO61149.1"/>
    </source>
</evidence>
<name>A0A4E9EEC4_GIBZA</name>